<organism evidence="1 2">
    <name type="scientific">Dryococelus australis</name>
    <dbReference type="NCBI Taxonomy" id="614101"/>
    <lineage>
        <taxon>Eukaryota</taxon>
        <taxon>Metazoa</taxon>
        <taxon>Ecdysozoa</taxon>
        <taxon>Arthropoda</taxon>
        <taxon>Hexapoda</taxon>
        <taxon>Insecta</taxon>
        <taxon>Pterygota</taxon>
        <taxon>Neoptera</taxon>
        <taxon>Polyneoptera</taxon>
        <taxon>Phasmatodea</taxon>
        <taxon>Verophasmatodea</taxon>
        <taxon>Anareolatae</taxon>
        <taxon>Phasmatidae</taxon>
        <taxon>Eurycanthinae</taxon>
        <taxon>Dryococelus</taxon>
    </lineage>
</organism>
<protein>
    <submittedName>
        <fullName evidence="1">Uncharacterized protein</fullName>
    </submittedName>
</protein>
<evidence type="ECO:0000313" key="1">
    <source>
        <dbReference type="EMBL" id="KAJ8885533.1"/>
    </source>
</evidence>
<evidence type="ECO:0000313" key="2">
    <source>
        <dbReference type="Proteomes" id="UP001159363"/>
    </source>
</evidence>
<dbReference type="EMBL" id="JARBHB010000004">
    <property type="protein sequence ID" value="KAJ8885533.1"/>
    <property type="molecule type" value="Genomic_DNA"/>
</dbReference>
<reference evidence="1 2" key="1">
    <citation type="submission" date="2023-02" db="EMBL/GenBank/DDBJ databases">
        <title>LHISI_Scaffold_Assembly.</title>
        <authorList>
            <person name="Stuart O.P."/>
            <person name="Cleave R."/>
            <person name="Magrath M.J.L."/>
            <person name="Mikheyev A.S."/>
        </authorList>
    </citation>
    <scope>NUCLEOTIDE SEQUENCE [LARGE SCALE GENOMIC DNA]</scope>
    <source>
        <strain evidence="1">Daus_M_001</strain>
        <tissue evidence="1">Leg muscle</tissue>
    </source>
</reference>
<proteinExistence type="predicted"/>
<keyword evidence="2" id="KW-1185">Reference proteome</keyword>
<gene>
    <name evidence="1" type="ORF">PR048_011731</name>
</gene>
<sequence>MGFSPCKVFLGRELPMALLNVWSIPQEAMQDVSNNDLEKIWSETCTNLEKARKTMVKKYDKDRVENSFQVEKLAMPYHGPFKILRFLGPVAVLLGGPNNDFEVRKVHLSQIRKFHDVDEEKY</sequence>
<dbReference type="Proteomes" id="UP001159363">
    <property type="component" value="Chromosome X"/>
</dbReference>
<accession>A0ABQ9HNN7</accession>
<name>A0ABQ9HNN7_9NEOP</name>
<comment type="caution">
    <text evidence="1">The sequence shown here is derived from an EMBL/GenBank/DDBJ whole genome shotgun (WGS) entry which is preliminary data.</text>
</comment>